<protein>
    <submittedName>
        <fullName evidence="1">Uncharacterized protein</fullName>
    </submittedName>
</protein>
<dbReference type="EMBL" id="KN832060">
    <property type="protein sequence ID" value="KIN95809.1"/>
    <property type="molecule type" value="Genomic_DNA"/>
</dbReference>
<dbReference type="AlphaFoldDB" id="A0A0C3N421"/>
<sequence length="119" mass="13387">MTDSMGHYLRSPLLLAKPLLNLPSSSSLRLLIFIRDPPSQLYQIPIDFISGHTPSIAIDLALHYFRILQISFANCYTLDLFDVVVGRQRVAGHSSQTTCVSRVFIYWAAAVRKVSFGIF</sequence>
<evidence type="ECO:0000313" key="1">
    <source>
        <dbReference type="EMBL" id="KIN95809.1"/>
    </source>
</evidence>
<dbReference type="Proteomes" id="UP000054217">
    <property type="component" value="Unassembled WGS sequence"/>
</dbReference>
<evidence type="ECO:0000313" key="2">
    <source>
        <dbReference type="Proteomes" id="UP000054217"/>
    </source>
</evidence>
<reference evidence="2" key="2">
    <citation type="submission" date="2015-01" db="EMBL/GenBank/DDBJ databases">
        <title>Evolutionary Origins and Diversification of the Mycorrhizal Mutualists.</title>
        <authorList>
            <consortium name="DOE Joint Genome Institute"/>
            <consortium name="Mycorrhizal Genomics Consortium"/>
            <person name="Kohler A."/>
            <person name="Kuo A."/>
            <person name="Nagy L.G."/>
            <person name="Floudas D."/>
            <person name="Copeland A."/>
            <person name="Barry K.W."/>
            <person name="Cichocki N."/>
            <person name="Veneault-Fourrey C."/>
            <person name="LaButti K."/>
            <person name="Lindquist E.A."/>
            <person name="Lipzen A."/>
            <person name="Lundell T."/>
            <person name="Morin E."/>
            <person name="Murat C."/>
            <person name="Riley R."/>
            <person name="Ohm R."/>
            <person name="Sun H."/>
            <person name="Tunlid A."/>
            <person name="Henrissat B."/>
            <person name="Grigoriev I.V."/>
            <person name="Hibbett D.S."/>
            <person name="Martin F."/>
        </authorList>
    </citation>
    <scope>NUCLEOTIDE SEQUENCE [LARGE SCALE GENOMIC DNA]</scope>
    <source>
        <strain evidence="2">Marx 270</strain>
    </source>
</reference>
<organism evidence="1 2">
    <name type="scientific">Pisolithus tinctorius Marx 270</name>
    <dbReference type="NCBI Taxonomy" id="870435"/>
    <lineage>
        <taxon>Eukaryota</taxon>
        <taxon>Fungi</taxon>
        <taxon>Dikarya</taxon>
        <taxon>Basidiomycota</taxon>
        <taxon>Agaricomycotina</taxon>
        <taxon>Agaricomycetes</taxon>
        <taxon>Agaricomycetidae</taxon>
        <taxon>Boletales</taxon>
        <taxon>Sclerodermatineae</taxon>
        <taxon>Pisolithaceae</taxon>
        <taxon>Pisolithus</taxon>
    </lineage>
</organism>
<proteinExistence type="predicted"/>
<name>A0A0C3N421_PISTI</name>
<accession>A0A0C3N421</accession>
<reference evidence="1 2" key="1">
    <citation type="submission" date="2014-04" db="EMBL/GenBank/DDBJ databases">
        <authorList>
            <consortium name="DOE Joint Genome Institute"/>
            <person name="Kuo A."/>
            <person name="Kohler A."/>
            <person name="Costa M.D."/>
            <person name="Nagy L.G."/>
            <person name="Floudas D."/>
            <person name="Copeland A."/>
            <person name="Barry K.W."/>
            <person name="Cichocki N."/>
            <person name="Veneault-Fourrey C."/>
            <person name="LaButti K."/>
            <person name="Lindquist E.A."/>
            <person name="Lipzen A."/>
            <person name="Lundell T."/>
            <person name="Morin E."/>
            <person name="Murat C."/>
            <person name="Sun H."/>
            <person name="Tunlid A."/>
            <person name="Henrissat B."/>
            <person name="Grigoriev I.V."/>
            <person name="Hibbett D.S."/>
            <person name="Martin F."/>
            <person name="Nordberg H.P."/>
            <person name="Cantor M.N."/>
            <person name="Hua S.X."/>
        </authorList>
    </citation>
    <scope>NUCLEOTIDE SEQUENCE [LARGE SCALE GENOMIC DNA]</scope>
    <source>
        <strain evidence="1 2">Marx 270</strain>
    </source>
</reference>
<dbReference type="InParanoid" id="A0A0C3N421"/>
<dbReference type="HOGENOM" id="CLU_2062415_0_0_1"/>
<keyword evidence="2" id="KW-1185">Reference proteome</keyword>
<gene>
    <name evidence="1" type="ORF">M404DRAFT_296817</name>
</gene>